<gene>
    <name evidence="1" type="ORF">CCAP1982_LOCUS9923</name>
</gene>
<proteinExistence type="predicted"/>
<dbReference type="AlphaFoldDB" id="A0A811UUN2"/>
<name>A0A811UUN2_CERCA</name>
<dbReference type="Proteomes" id="UP000606786">
    <property type="component" value="Unassembled WGS sequence"/>
</dbReference>
<accession>A0A811UUN2</accession>
<organism evidence="1 2">
    <name type="scientific">Ceratitis capitata</name>
    <name type="common">Mediterranean fruit fly</name>
    <name type="synonym">Tephritis capitata</name>
    <dbReference type="NCBI Taxonomy" id="7213"/>
    <lineage>
        <taxon>Eukaryota</taxon>
        <taxon>Metazoa</taxon>
        <taxon>Ecdysozoa</taxon>
        <taxon>Arthropoda</taxon>
        <taxon>Hexapoda</taxon>
        <taxon>Insecta</taxon>
        <taxon>Pterygota</taxon>
        <taxon>Neoptera</taxon>
        <taxon>Endopterygota</taxon>
        <taxon>Diptera</taxon>
        <taxon>Brachycera</taxon>
        <taxon>Muscomorpha</taxon>
        <taxon>Tephritoidea</taxon>
        <taxon>Tephritidae</taxon>
        <taxon>Ceratitis</taxon>
        <taxon>Ceratitis</taxon>
    </lineage>
</organism>
<evidence type="ECO:0000313" key="1">
    <source>
        <dbReference type="EMBL" id="CAD7001426.1"/>
    </source>
</evidence>
<protein>
    <submittedName>
        <fullName evidence="1">(Mediterranean fruit fly) hypothetical protein</fullName>
    </submittedName>
</protein>
<reference evidence="1" key="1">
    <citation type="submission" date="2020-11" db="EMBL/GenBank/DDBJ databases">
        <authorList>
            <person name="Whitehead M."/>
        </authorList>
    </citation>
    <scope>NUCLEOTIDE SEQUENCE</scope>
    <source>
        <strain evidence="1">EGII</strain>
    </source>
</reference>
<dbReference type="EMBL" id="CAJHJT010000023">
    <property type="protein sequence ID" value="CAD7001426.1"/>
    <property type="molecule type" value="Genomic_DNA"/>
</dbReference>
<evidence type="ECO:0000313" key="2">
    <source>
        <dbReference type="Proteomes" id="UP000606786"/>
    </source>
</evidence>
<sequence>MLLRKKGRLDCAASNTIVLLSSNQVIPYQAPSSTAGLPTENRYAVGIVVFKSEYFNWLDLGRVNLLALEKVKLLFSVFVENETNLSVNFCLDIFQQIIPKDSIESI</sequence>
<keyword evidence="2" id="KW-1185">Reference proteome</keyword>
<comment type="caution">
    <text evidence="1">The sequence shown here is derived from an EMBL/GenBank/DDBJ whole genome shotgun (WGS) entry which is preliminary data.</text>
</comment>